<dbReference type="Gene3D" id="1.25.40.10">
    <property type="entry name" value="Tetratricopeptide repeat domain"/>
    <property type="match status" value="1"/>
</dbReference>
<name>A0ABZ2K7C1_9BACT</name>
<evidence type="ECO:0008006" key="4">
    <source>
        <dbReference type="Google" id="ProtNLM"/>
    </source>
</evidence>
<dbReference type="RefSeq" id="WP_394842873.1">
    <property type="nucleotide sequence ID" value="NZ_CP089982.1"/>
</dbReference>
<feature type="region of interest" description="Disordered" evidence="1">
    <location>
        <begin position="91"/>
        <end position="127"/>
    </location>
</feature>
<keyword evidence="3" id="KW-1185">Reference proteome</keyword>
<sequence>MSHPNDPRRLKDETRDRLALALLASVRLDTPQKGARARAKAALGLAPSGLGLLKWLSLATLGTASIALSIALSPEKIPSIQEDPIEEVIPAPSNLPFKEDASNPPPKEDPPKKSDPARKAPPKTERRSSLLEEMALLDAARASIAAHAPARALATLDDLEHRFPQTTFREEATVLRIEALHAAGDRARAESLARAFLEAHPKSAYARRVRSLQP</sequence>
<feature type="compositionally biased region" description="Basic and acidic residues" evidence="1">
    <location>
        <begin position="97"/>
        <end position="127"/>
    </location>
</feature>
<evidence type="ECO:0000313" key="2">
    <source>
        <dbReference type="EMBL" id="WXA92256.1"/>
    </source>
</evidence>
<protein>
    <recommendedName>
        <fullName evidence="4">Outer membrane lipoprotein BamD-like domain-containing protein</fullName>
    </recommendedName>
</protein>
<accession>A0ABZ2K7C1</accession>
<reference evidence="2 3" key="1">
    <citation type="submission" date="2021-12" db="EMBL/GenBank/DDBJ databases">
        <title>Discovery of the Pendulisporaceae a myxobacterial family with distinct sporulation behavior and unique specialized metabolism.</title>
        <authorList>
            <person name="Garcia R."/>
            <person name="Popoff A."/>
            <person name="Bader C.D."/>
            <person name="Loehr J."/>
            <person name="Walesch S."/>
            <person name="Walt C."/>
            <person name="Boldt J."/>
            <person name="Bunk B."/>
            <person name="Haeckl F.J.F.P.J."/>
            <person name="Gunesch A.P."/>
            <person name="Birkelbach J."/>
            <person name="Nuebel U."/>
            <person name="Pietschmann T."/>
            <person name="Bach T."/>
            <person name="Mueller R."/>
        </authorList>
    </citation>
    <scope>NUCLEOTIDE SEQUENCE [LARGE SCALE GENOMIC DNA]</scope>
    <source>
        <strain evidence="2 3">MSr12523</strain>
    </source>
</reference>
<organism evidence="2 3">
    <name type="scientific">Pendulispora brunnea</name>
    <dbReference type="NCBI Taxonomy" id="2905690"/>
    <lineage>
        <taxon>Bacteria</taxon>
        <taxon>Pseudomonadati</taxon>
        <taxon>Myxococcota</taxon>
        <taxon>Myxococcia</taxon>
        <taxon>Myxococcales</taxon>
        <taxon>Sorangiineae</taxon>
        <taxon>Pendulisporaceae</taxon>
        <taxon>Pendulispora</taxon>
    </lineage>
</organism>
<dbReference type="EMBL" id="CP089982">
    <property type="protein sequence ID" value="WXA92256.1"/>
    <property type="molecule type" value="Genomic_DNA"/>
</dbReference>
<proteinExistence type="predicted"/>
<evidence type="ECO:0000313" key="3">
    <source>
        <dbReference type="Proteomes" id="UP001379533"/>
    </source>
</evidence>
<dbReference type="InterPro" id="IPR011990">
    <property type="entry name" value="TPR-like_helical_dom_sf"/>
</dbReference>
<evidence type="ECO:0000256" key="1">
    <source>
        <dbReference type="SAM" id="MobiDB-lite"/>
    </source>
</evidence>
<gene>
    <name evidence="2" type="ORF">LZC95_38100</name>
</gene>
<dbReference type="Proteomes" id="UP001379533">
    <property type="component" value="Chromosome"/>
</dbReference>